<evidence type="ECO:0000256" key="2">
    <source>
        <dbReference type="PROSITE-ProRule" id="PRU00169"/>
    </source>
</evidence>
<evidence type="ECO:0000313" key="5">
    <source>
        <dbReference type="Proteomes" id="UP000282759"/>
    </source>
</evidence>
<organism evidence="4 5">
    <name type="scientific">Mucilaginibacter limnophilus</name>
    <dbReference type="NCBI Taxonomy" id="1932778"/>
    <lineage>
        <taxon>Bacteria</taxon>
        <taxon>Pseudomonadati</taxon>
        <taxon>Bacteroidota</taxon>
        <taxon>Sphingobacteriia</taxon>
        <taxon>Sphingobacteriales</taxon>
        <taxon>Sphingobacteriaceae</taxon>
        <taxon>Mucilaginibacter</taxon>
    </lineage>
</organism>
<dbReference type="EMBL" id="SACK01000004">
    <property type="protein sequence ID" value="RVU00635.1"/>
    <property type="molecule type" value="Genomic_DNA"/>
</dbReference>
<dbReference type="Proteomes" id="UP000282759">
    <property type="component" value="Unassembled WGS sequence"/>
</dbReference>
<evidence type="ECO:0000256" key="1">
    <source>
        <dbReference type="ARBA" id="ARBA00022553"/>
    </source>
</evidence>
<dbReference type="SUPFAM" id="SSF52172">
    <property type="entry name" value="CheY-like"/>
    <property type="match status" value="1"/>
</dbReference>
<accession>A0A437MSK5</accession>
<dbReference type="RefSeq" id="WP_127704982.1">
    <property type="nucleotide sequence ID" value="NZ_SACK01000004.1"/>
</dbReference>
<dbReference type="PROSITE" id="PS50110">
    <property type="entry name" value="RESPONSE_REGULATORY"/>
    <property type="match status" value="1"/>
</dbReference>
<dbReference type="PANTHER" id="PTHR44591:SF3">
    <property type="entry name" value="RESPONSE REGULATORY DOMAIN-CONTAINING PROTEIN"/>
    <property type="match status" value="1"/>
</dbReference>
<proteinExistence type="predicted"/>
<keyword evidence="1 2" id="KW-0597">Phosphoprotein</keyword>
<dbReference type="GO" id="GO:0000160">
    <property type="term" value="P:phosphorelay signal transduction system"/>
    <property type="evidence" value="ECO:0007669"/>
    <property type="project" value="InterPro"/>
</dbReference>
<dbReference type="SMART" id="SM00448">
    <property type="entry name" value="REC"/>
    <property type="match status" value="1"/>
</dbReference>
<dbReference type="Gene3D" id="3.40.50.2300">
    <property type="match status" value="1"/>
</dbReference>
<dbReference type="InterPro" id="IPR001789">
    <property type="entry name" value="Sig_transdc_resp-reg_receiver"/>
</dbReference>
<keyword evidence="5" id="KW-1185">Reference proteome</keyword>
<dbReference type="Pfam" id="PF00072">
    <property type="entry name" value="Response_reg"/>
    <property type="match status" value="1"/>
</dbReference>
<sequence>MKKTIIIIENDRAVAEIMDYVLTEAGYTVQHVNPRDHVQAVFKLKPGLILLDCFLSGELSGHDICLSLKNNIVTRHIPVVLVSAATGLDKIAIDCCADDVLRKPFDITDLEHIAYKWLDTGRAALSVS</sequence>
<comment type="caution">
    <text evidence="4">The sequence shown here is derived from an EMBL/GenBank/DDBJ whole genome shotgun (WGS) entry which is preliminary data.</text>
</comment>
<evidence type="ECO:0000313" key="4">
    <source>
        <dbReference type="EMBL" id="RVU00635.1"/>
    </source>
</evidence>
<dbReference type="AlphaFoldDB" id="A0A437MSK5"/>
<dbReference type="OrthoDB" id="5432534at2"/>
<evidence type="ECO:0000259" key="3">
    <source>
        <dbReference type="PROSITE" id="PS50110"/>
    </source>
</evidence>
<dbReference type="PANTHER" id="PTHR44591">
    <property type="entry name" value="STRESS RESPONSE REGULATOR PROTEIN 1"/>
    <property type="match status" value="1"/>
</dbReference>
<feature type="domain" description="Response regulatory" evidence="3">
    <location>
        <begin position="4"/>
        <end position="118"/>
    </location>
</feature>
<reference evidence="4 5" key="1">
    <citation type="submission" date="2019-01" db="EMBL/GenBank/DDBJ databases">
        <authorList>
            <person name="Chen W.-M."/>
        </authorList>
    </citation>
    <scope>NUCLEOTIDE SEQUENCE [LARGE SCALE GENOMIC DNA]</scope>
    <source>
        <strain evidence="4 5">YBJ-36</strain>
    </source>
</reference>
<gene>
    <name evidence="4" type="ORF">EOD41_11580</name>
</gene>
<dbReference type="InterPro" id="IPR011006">
    <property type="entry name" value="CheY-like_superfamily"/>
</dbReference>
<protein>
    <submittedName>
        <fullName evidence="4">Response regulator</fullName>
    </submittedName>
</protein>
<dbReference type="InterPro" id="IPR050595">
    <property type="entry name" value="Bact_response_regulator"/>
</dbReference>
<feature type="modified residue" description="4-aspartylphosphate" evidence="2">
    <location>
        <position position="52"/>
    </location>
</feature>
<name>A0A437MSK5_9SPHI</name>